<keyword evidence="7" id="KW-0699">rRNA-binding</keyword>
<dbReference type="HAMAP" id="MF_00537">
    <property type="entry name" value="Ribosomal_uS14_1"/>
    <property type="match status" value="1"/>
</dbReference>
<dbReference type="InterPro" id="IPR023036">
    <property type="entry name" value="Ribosomal_uS14_bac/plastid"/>
</dbReference>
<reference evidence="8 9" key="1">
    <citation type="submission" date="2016-03" db="EMBL/GenBank/DDBJ databases">
        <authorList>
            <person name="Ploux O."/>
        </authorList>
    </citation>
    <scope>NUCLEOTIDE SEQUENCE [LARGE SCALE GENOMIC DNA]</scope>
    <source>
        <strain evidence="8 9">R0</strain>
    </source>
</reference>
<dbReference type="PANTHER" id="PTHR19836">
    <property type="entry name" value="30S RIBOSOMAL PROTEIN S14"/>
    <property type="match status" value="1"/>
</dbReference>
<protein>
    <recommendedName>
        <fullName evidence="5 7">Small ribosomal subunit protein uS14</fullName>
    </recommendedName>
</protein>
<name>A0A150WNC6_BDEBC</name>
<keyword evidence="7" id="KW-0694">RNA-binding</keyword>
<comment type="similarity">
    <text evidence="2 7">Belongs to the universal ribosomal protein uS14 family.</text>
</comment>
<evidence type="ECO:0000256" key="4">
    <source>
        <dbReference type="ARBA" id="ARBA00023274"/>
    </source>
</evidence>
<dbReference type="PROSITE" id="PS00527">
    <property type="entry name" value="RIBOSOMAL_S14"/>
    <property type="match status" value="1"/>
</dbReference>
<dbReference type="AlphaFoldDB" id="A0A150WNC6"/>
<comment type="caution">
    <text evidence="8">The sequence shown here is derived from an EMBL/GenBank/DDBJ whole genome shotgun (WGS) entry which is preliminary data.</text>
</comment>
<evidence type="ECO:0000256" key="2">
    <source>
        <dbReference type="ARBA" id="ARBA00009083"/>
    </source>
</evidence>
<evidence type="ECO:0000313" key="9">
    <source>
        <dbReference type="Proteomes" id="UP000075320"/>
    </source>
</evidence>
<dbReference type="GO" id="GO:0005737">
    <property type="term" value="C:cytoplasm"/>
    <property type="evidence" value="ECO:0007669"/>
    <property type="project" value="UniProtKB-ARBA"/>
</dbReference>
<comment type="subunit">
    <text evidence="6 7">Part of the 30S ribosomal subunit. Contacts proteins S3 and S10.</text>
</comment>
<dbReference type="Gene3D" id="1.10.287.1480">
    <property type="match status" value="1"/>
</dbReference>
<sequence>MARKSSIVKNNKRKEISKRYAAYRTELREKAVNMKLSEEERMEARKKLQALPKNTNPNRVITRCEISGRPRGNYRKFGLSRIAFRALALDGKLPGVTKASW</sequence>
<gene>
    <name evidence="7" type="primary">rpsN</name>
    <name evidence="8" type="ORF">AZI86_01975</name>
</gene>
<accession>A0A150WNC6</accession>
<evidence type="ECO:0000256" key="3">
    <source>
        <dbReference type="ARBA" id="ARBA00022980"/>
    </source>
</evidence>
<dbReference type="RefSeq" id="WP_061833407.1">
    <property type="nucleotide sequence ID" value="NZ_LUKE01000001.1"/>
</dbReference>
<organism evidence="8 9">
    <name type="scientific">Bdellovibrio bacteriovorus</name>
    <dbReference type="NCBI Taxonomy" id="959"/>
    <lineage>
        <taxon>Bacteria</taxon>
        <taxon>Pseudomonadati</taxon>
        <taxon>Bdellovibrionota</taxon>
        <taxon>Bdellovibrionia</taxon>
        <taxon>Bdellovibrionales</taxon>
        <taxon>Pseudobdellovibrionaceae</taxon>
        <taxon>Bdellovibrio</taxon>
    </lineage>
</organism>
<evidence type="ECO:0000256" key="5">
    <source>
        <dbReference type="ARBA" id="ARBA00035167"/>
    </source>
</evidence>
<dbReference type="GO" id="GO:0019843">
    <property type="term" value="F:rRNA binding"/>
    <property type="evidence" value="ECO:0007669"/>
    <property type="project" value="UniProtKB-UniRule"/>
</dbReference>
<dbReference type="InterPro" id="IPR001209">
    <property type="entry name" value="Ribosomal_uS14"/>
</dbReference>
<keyword evidence="4 7" id="KW-0687">Ribonucleoprotein</keyword>
<dbReference type="GO" id="GO:0015935">
    <property type="term" value="C:small ribosomal subunit"/>
    <property type="evidence" value="ECO:0007669"/>
    <property type="project" value="TreeGrafter"/>
</dbReference>
<dbReference type="GO" id="GO:0006412">
    <property type="term" value="P:translation"/>
    <property type="evidence" value="ECO:0007669"/>
    <property type="project" value="UniProtKB-UniRule"/>
</dbReference>
<evidence type="ECO:0000256" key="7">
    <source>
        <dbReference type="HAMAP-Rule" id="MF_00537"/>
    </source>
</evidence>
<dbReference type="PANTHER" id="PTHR19836:SF19">
    <property type="entry name" value="SMALL RIBOSOMAL SUBUNIT PROTEIN US14M"/>
    <property type="match status" value="1"/>
</dbReference>
<evidence type="ECO:0000256" key="1">
    <source>
        <dbReference type="ARBA" id="ARBA00003686"/>
    </source>
</evidence>
<evidence type="ECO:0000256" key="6">
    <source>
        <dbReference type="ARBA" id="ARBA00047110"/>
    </source>
</evidence>
<proteinExistence type="inferred from homology"/>
<dbReference type="SUPFAM" id="SSF57716">
    <property type="entry name" value="Glucocorticoid receptor-like (DNA-binding domain)"/>
    <property type="match status" value="1"/>
</dbReference>
<keyword evidence="3 7" id="KW-0689">Ribosomal protein</keyword>
<dbReference type="Proteomes" id="UP000075320">
    <property type="component" value="Unassembled WGS sequence"/>
</dbReference>
<dbReference type="EMBL" id="LUKE01000001">
    <property type="protein sequence ID" value="KYG65864.1"/>
    <property type="molecule type" value="Genomic_DNA"/>
</dbReference>
<dbReference type="GO" id="GO:0003735">
    <property type="term" value="F:structural constituent of ribosome"/>
    <property type="evidence" value="ECO:0007669"/>
    <property type="project" value="InterPro"/>
</dbReference>
<dbReference type="OrthoDB" id="5295744at2"/>
<comment type="function">
    <text evidence="1 7">Binds 16S rRNA, required for the assembly of 30S particles and may also be responsible for determining the conformation of the 16S rRNA at the A site.</text>
</comment>
<dbReference type="InterPro" id="IPR018271">
    <property type="entry name" value="Ribosomal_uS14_CS"/>
</dbReference>
<evidence type="ECO:0000313" key="8">
    <source>
        <dbReference type="EMBL" id="KYG65864.1"/>
    </source>
</evidence>
<dbReference type="FunFam" id="1.10.287.1480:FF:000001">
    <property type="entry name" value="30S ribosomal protein S14"/>
    <property type="match status" value="1"/>
</dbReference>
<dbReference type="Pfam" id="PF00253">
    <property type="entry name" value="Ribosomal_S14"/>
    <property type="match status" value="1"/>
</dbReference>
<keyword evidence="9" id="KW-1185">Reference proteome</keyword>
<dbReference type="NCBIfam" id="NF006477">
    <property type="entry name" value="PRK08881.1"/>
    <property type="match status" value="1"/>
</dbReference>